<dbReference type="Pfam" id="PF00005">
    <property type="entry name" value="ABC_tran"/>
    <property type="match status" value="2"/>
</dbReference>
<dbReference type="GO" id="GO:0055085">
    <property type="term" value="P:transmembrane transport"/>
    <property type="evidence" value="ECO:0007669"/>
    <property type="project" value="UniProtKB-ARBA"/>
</dbReference>
<name>A0A1C3WWH5_9HYPH</name>
<dbReference type="InterPro" id="IPR013563">
    <property type="entry name" value="Oligopep_ABC_C"/>
</dbReference>
<dbReference type="OrthoDB" id="9802264at2"/>
<reference evidence="8" key="1">
    <citation type="submission" date="2016-08" db="EMBL/GenBank/DDBJ databases">
        <authorList>
            <person name="Varghese N."/>
            <person name="Submissions Spin"/>
        </authorList>
    </citation>
    <scope>NUCLEOTIDE SEQUENCE [LARGE SCALE GENOMIC DNA]</scope>
    <source>
        <strain evidence="8">HAMBI 2975</strain>
    </source>
</reference>
<dbReference type="RefSeq" id="WP_092716622.1">
    <property type="nucleotide sequence ID" value="NZ_FMAG01000008.1"/>
</dbReference>
<dbReference type="GO" id="GO:0005524">
    <property type="term" value="F:ATP binding"/>
    <property type="evidence" value="ECO:0007669"/>
    <property type="project" value="UniProtKB-KW"/>
</dbReference>
<dbReference type="FunFam" id="3.40.50.300:FF:000016">
    <property type="entry name" value="Oligopeptide ABC transporter ATP-binding component"/>
    <property type="match status" value="2"/>
</dbReference>
<protein>
    <submittedName>
        <fullName evidence="7">Peptide/nickel transport system ATP-binding protein</fullName>
    </submittedName>
</protein>
<evidence type="ECO:0000313" key="8">
    <source>
        <dbReference type="Proteomes" id="UP000199101"/>
    </source>
</evidence>
<accession>A0A1C3WWH5</accession>
<feature type="domain" description="ABC transporter" evidence="6">
    <location>
        <begin position="306"/>
        <end position="553"/>
    </location>
</feature>
<dbReference type="AlphaFoldDB" id="A0A1C3WWH5"/>
<comment type="similarity">
    <text evidence="2">Belongs to the ABC transporter superfamily.</text>
</comment>
<dbReference type="GO" id="GO:0016887">
    <property type="term" value="F:ATP hydrolysis activity"/>
    <property type="evidence" value="ECO:0007669"/>
    <property type="project" value="InterPro"/>
</dbReference>
<dbReference type="PANTHER" id="PTHR43776:SF7">
    <property type="entry name" value="D,D-DIPEPTIDE TRANSPORT ATP-BINDING PROTEIN DDPF-RELATED"/>
    <property type="match status" value="1"/>
</dbReference>
<dbReference type="Proteomes" id="UP000199101">
    <property type="component" value="Unassembled WGS sequence"/>
</dbReference>
<dbReference type="GO" id="GO:0015833">
    <property type="term" value="P:peptide transport"/>
    <property type="evidence" value="ECO:0007669"/>
    <property type="project" value="InterPro"/>
</dbReference>
<dbReference type="NCBIfam" id="NF007739">
    <property type="entry name" value="PRK10419.1"/>
    <property type="match status" value="2"/>
</dbReference>
<evidence type="ECO:0000256" key="2">
    <source>
        <dbReference type="ARBA" id="ARBA00005417"/>
    </source>
</evidence>
<keyword evidence="5 7" id="KW-0067">ATP-binding</keyword>
<keyword evidence="8" id="KW-1185">Reference proteome</keyword>
<dbReference type="Pfam" id="PF08352">
    <property type="entry name" value="oligo_HPY"/>
    <property type="match status" value="2"/>
</dbReference>
<dbReference type="InterPro" id="IPR027417">
    <property type="entry name" value="P-loop_NTPase"/>
</dbReference>
<keyword evidence="3" id="KW-0813">Transport</keyword>
<dbReference type="InterPro" id="IPR003593">
    <property type="entry name" value="AAA+_ATPase"/>
</dbReference>
<gene>
    <name evidence="7" type="ORF">GA0061103_6456</name>
</gene>
<dbReference type="NCBIfam" id="NF008453">
    <property type="entry name" value="PRK11308.1"/>
    <property type="match status" value="2"/>
</dbReference>
<evidence type="ECO:0000256" key="3">
    <source>
        <dbReference type="ARBA" id="ARBA00022448"/>
    </source>
</evidence>
<dbReference type="Gene3D" id="3.40.50.300">
    <property type="entry name" value="P-loop containing nucleotide triphosphate hydrolases"/>
    <property type="match status" value="2"/>
</dbReference>
<evidence type="ECO:0000259" key="6">
    <source>
        <dbReference type="PROSITE" id="PS50893"/>
    </source>
</evidence>
<evidence type="ECO:0000256" key="5">
    <source>
        <dbReference type="ARBA" id="ARBA00022840"/>
    </source>
</evidence>
<dbReference type="PANTHER" id="PTHR43776">
    <property type="entry name" value="TRANSPORT ATP-BINDING PROTEIN"/>
    <property type="match status" value="1"/>
</dbReference>
<evidence type="ECO:0000313" key="7">
    <source>
        <dbReference type="EMBL" id="SCB44330.1"/>
    </source>
</evidence>
<feature type="domain" description="ABC transporter" evidence="6">
    <location>
        <begin position="7"/>
        <end position="257"/>
    </location>
</feature>
<comment type="subcellular location">
    <subcellularLocation>
        <location evidence="1">Cell inner membrane</location>
        <topology evidence="1">Peripheral membrane protein</topology>
    </subcellularLocation>
</comment>
<keyword evidence="4" id="KW-0547">Nucleotide-binding</keyword>
<dbReference type="EMBL" id="FMAG01000008">
    <property type="protein sequence ID" value="SCB44330.1"/>
    <property type="molecule type" value="Genomic_DNA"/>
</dbReference>
<dbReference type="SMART" id="SM00382">
    <property type="entry name" value="AAA"/>
    <property type="match status" value="2"/>
</dbReference>
<organism evidence="7 8">
    <name type="scientific">Rhizobium multihospitium</name>
    <dbReference type="NCBI Taxonomy" id="410764"/>
    <lineage>
        <taxon>Bacteria</taxon>
        <taxon>Pseudomonadati</taxon>
        <taxon>Pseudomonadota</taxon>
        <taxon>Alphaproteobacteria</taxon>
        <taxon>Hyphomicrobiales</taxon>
        <taxon>Rhizobiaceae</taxon>
        <taxon>Rhizobium/Agrobacterium group</taxon>
        <taxon>Rhizobium</taxon>
    </lineage>
</organism>
<dbReference type="InterPro" id="IPR017871">
    <property type="entry name" value="ABC_transporter-like_CS"/>
</dbReference>
<dbReference type="CDD" id="cd03257">
    <property type="entry name" value="ABC_NikE_OppD_transporters"/>
    <property type="match status" value="2"/>
</dbReference>
<dbReference type="InterPro" id="IPR003439">
    <property type="entry name" value="ABC_transporter-like_ATP-bd"/>
</dbReference>
<proteinExistence type="inferred from homology"/>
<dbReference type="PROSITE" id="PS50893">
    <property type="entry name" value="ABC_TRANSPORTER_2"/>
    <property type="match status" value="2"/>
</dbReference>
<dbReference type="InterPro" id="IPR050319">
    <property type="entry name" value="ABC_transp_ATP-bind"/>
</dbReference>
<evidence type="ECO:0000256" key="1">
    <source>
        <dbReference type="ARBA" id="ARBA00004417"/>
    </source>
</evidence>
<dbReference type="GO" id="GO:0005886">
    <property type="term" value="C:plasma membrane"/>
    <property type="evidence" value="ECO:0007669"/>
    <property type="project" value="UniProtKB-SubCell"/>
</dbReference>
<sequence>MPDREVLKIEELSVAFKAGSDLKAVINKVSLSLRAGEILGLVGESGSGKTLLSLAAIGLLPPNALVTGGRIMFEGIDLLTAKANTFRQLRGKRISMIFQDPMASLDPVFTCGDQIVEAILLHERTSRHLARKLALDLLEKVNIPDPRRCMRSYPHELSGGQCQRVMIAMAVACKPDVIIADEPTTALDVTVQKQVLSLLRDLNREIGAAVLLITHDLGVIYEVADRVAVIYRGNLMEEETTTTLFAAPKSAYSKALIASMPSMSAPQARLPVIVRGDNGEIRSVVSAPAKTIAAARIANKGIEPLLRLEKLTKSYWTRDNAFAPPQPFRAVDDVSLSVATRSTLGLVGESGCGKSTLSRLVMRLMEPDSGDIIFDGRNLASLSRDAMRSARRDISLVFQNPYGSLNPRQKVLDLVAAPIDIHEGGRGREAMVTKLLDAVGLPHSSMTKYPHEFSGGQRQRIVIARALALRPRLLICDEAVSALDVSVQAQVLNLLQDLQAEFDLTYLFISHDMSVVRHVSDTIAVMQKGRIVETGTADQIFNNPKNPYTKALLGAVPKIGERHAIVEEAH</sequence>
<dbReference type="SUPFAM" id="SSF52540">
    <property type="entry name" value="P-loop containing nucleoside triphosphate hydrolases"/>
    <property type="match status" value="2"/>
</dbReference>
<dbReference type="PROSITE" id="PS00211">
    <property type="entry name" value="ABC_TRANSPORTER_1"/>
    <property type="match status" value="2"/>
</dbReference>
<dbReference type="STRING" id="410764.GA0061103_6456"/>
<evidence type="ECO:0000256" key="4">
    <source>
        <dbReference type="ARBA" id="ARBA00022741"/>
    </source>
</evidence>